<protein>
    <submittedName>
        <fullName evidence="2">Uncharacterized protein</fullName>
    </submittedName>
</protein>
<sequence length="345" mass="39181">MTFIESTIRQLLSLFSSVLLISRRMWWLFVHAAICVSFLASALATWFPKNLPALRRASSVGHLLLGACLLLTPGYFNGITVQGHFNTLHSFLQAYCSAFHLAIAYFLLSPAGFPDEKPFVFGQAFVALLSLLTKLLTAWHLTEKTTRGLLISDQFILCAFLTDGAWLLCESVKLFTYRKTNQDEIDQMCKRTTLWLEGKGSFYLENAFYIDAAVSLLMAVTHFAFPQHILKIVITSEYLLDSHHIMWCRMFGCLSLLPALCSLSARHLPPQVQTHYLASRLITQVIVFLLNVFGHWYLGVFSPNHISGFMISGFYMSFLFSAFYRASSQYKNLPQITIRQKNKAI</sequence>
<name>A0AAN8FSN7_TRICO</name>
<reference evidence="2 3" key="1">
    <citation type="submission" date="2019-10" db="EMBL/GenBank/DDBJ databases">
        <title>Assembly and Annotation for the nematode Trichostrongylus colubriformis.</title>
        <authorList>
            <person name="Martin J."/>
        </authorList>
    </citation>
    <scope>NUCLEOTIDE SEQUENCE [LARGE SCALE GENOMIC DNA]</scope>
    <source>
        <strain evidence="2">G859</strain>
        <tissue evidence="2">Whole worm</tissue>
    </source>
</reference>
<evidence type="ECO:0000256" key="1">
    <source>
        <dbReference type="SAM" id="Phobius"/>
    </source>
</evidence>
<dbReference type="Proteomes" id="UP001331761">
    <property type="component" value="Unassembled WGS sequence"/>
</dbReference>
<feature type="transmembrane region" description="Helical" evidence="1">
    <location>
        <begin position="25"/>
        <end position="47"/>
    </location>
</feature>
<organism evidence="2 3">
    <name type="scientific">Trichostrongylus colubriformis</name>
    <name type="common">Black scour worm</name>
    <dbReference type="NCBI Taxonomy" id="6319"/>
    <lineage>
        <taxon>Eukaryota</taxon>
        <taxon>Metazoa</taxon>
        <taxon>Ecdysozoa</taxon>
        <taxon>Nematoda</taxon>
        <taxon>Chromadorea</taxon>
        <taxon>Rhabditida</taxon>
        <taxon>Rhabditina</taxon>
        <taxon>Rhabditomorpha</taxon>
        <taxon>Strongyloidea</taxon>
        <taxon>Trichostrongylidae</taxon>
        <taxon>Trichostrongylus</taxon>
    </lineage>
</organism>
<accession>A0AAN8FSN7</accession>
<dbReference type="AlphaFoldDB" id="A0AAN8FSN7"/>
<feature type="transmembrane region" description="Helical" evidence="1">
    <location>
        <begin position="277"/>
        <end position="298"/>
    </location>
</feature>
<feature type="transmembrane region" description="Helical" evidence="1">
    <location>
        <begin position="59"/>
        <end position="76"/>
    </location>
</feature>
<keyword evidence="3" id="KW-1185">Reference proteome</keyword>
<keyword evidence="1" id="KW-0812">Transmembrane</keyword>
<feature type="transmembrane region" description="Helical" evidence="1">
    <location>
        <begin position="88"/>
        <end position="108"/>
    </location>
</feature>
<feature type="transmembrane region" description="Helical" evidence="1">
    <location>
        <begin position="207"/>
        <end position="224"/>
    </location>
</feature>
<keyword evidence="1" id="KW-0472">Membrane</keyword>
<evidence type="ECO:0000313" key="3">
    <source>
        <dbReference type="Proteomes" id="UP001331761"/>
    </source>
</evidence>
<proteinExistence type="predicted"/>
<evidence type="ECO:0000313" key="2">
    <source>
        <dbReference type="EMBL" id="KAK5980052.1"/>
    </source>
</evidence>
<gene>
    <name evidence="2" type="ORF">GCK32_000153</name>
</gene>
<feature type="transmembrane region" description="Helical" evidence="1">
    <location>
        <begin position="120"/>
        <end position="142"/>
    </location>
</feature>
<feature type="transmembrane region" description="Helical" evidence="1">
    <location>
        <begin position="304"/>
        <end position="324"/>
    </location>
</feature>
<dbReference type="EMBL" id="WIXE01007861">
    <property type="protein sequence ID" value="KAK5980052.1"/>
    <property type="molecule type" value="Genomic_DNA"/>
</dbReference>
<comment type="caution">
    <text evidence="2">The sequence shown here is derived from an EMBL/GenBank/DDBJ whole genome shotgun (WGS) entry which is preliminary data.</text>
</comment>
<keyword evidence="1" id="KW-1133">Transmembrane helix</keyword>
<feature type="transmembrane region" description="Helical" evidence="1">
    <location>
        <begin position="244"/>
        <end position="265"/>
    </location>
</feature>